<dbReference type="Gene3D" id="3.90.70.10">
    <property type="entry name" value="Cysteine proteinases"/>
    <property type="match status" value="1"/>
</dbReference>
<dbReference type="GO" id="GO:0004672">
    <property type="term" value="F:protein kinase activity"/>
    <property type="evidence" value="ECO:0007669"/>
    <property type="project" value="InterPro"/>
</dbReference>
<dbReference type="GeneID" id="24142280"/>
<dbReference type="InterPro" id="IPR025660">
    <property type="entry name" value="Pept_his_AS"/>
</dbReference>
<keyword evidence="1" id="KW-0812">Transmembrane</keyword>
<dbReference type="SMART" id="SM00220">
    <property type="entry name" value="S_TKc"/>
    <property type="match status" value="1"/>
</dbReference>
<dbReference type="SUPFAM" id="SSF52058">
    <property type="entry name" value="L domain-like"/>
    <property type="match status" value="1"/>
</dbReference>
<proteinExistence type="predicted"/>
<dbReference type="VEuPathDB" id="FungiDB:SPRG_21643"/>
<dbReference type="PROSITE" id="PS00108">
    <property type="entry name" value="PROTEIN_KINASE_ST"/>
    <property type="match status" value="1"/>
</dbReference>
<gene>
    <name evidence="3" type="ORF">SPRG_21643</name>
</gene>
<dbReference type="STRING" id="695850.A0A067BJX4"/>
<dbReference type="InterPro" id="IPR011009">
    <property type="entry name" value="Kinase-like_dom_sf"/>
</dbReference>
<dbReference type="AlphaFoldDB" id="A0A067BJX4"/>
<dbReference type="PROSITE" id="PS50011">
    <property type="entry name" value="PROTEIN_KINASE_DOM"/>
    <property type="match status" value="1"/>
</dbReference>
<reference evidence="3 4" key="1">
    <citation type="journal article" date="2013" name="PLoS Genet.">
        <title>Distinctive expansion of potential virulence genes in the genome of the oomycete fish pathogen Saprolegnia parasitica.</title>
        <authorList>
            <person name="Jiang R.H."/>
            <person name="de Bruijn I."/>
            <person name="Haas B.J."/>
            <person name="Belmonte R."/>
            <person name="Lobach L."/>
            <person name="Christie J."/>
            <person name="van den Ackerveken G."/>
            <person name="Bottin A."/>
            <person name="Bulone V."/>
            <person name="Diaz-Moreno S.M."/>
            <person name="Dumas B."/>
            <person name="Fan L."/>
            <person name="Gaulin E."/>
            <person name="Govers F."/>
            <person name="Grenville-Briggs L.J."/>
            <person name="Horner N.R."/>
            <person name="Levin J.Z."/>
            <person name="Mammella M."/>
            <person name="Meijer H.J."/>
            <person name="Morris P."/>
            <person name="Nusbaum C."/>
            <person name="Oome S."/>
            <person name="Phillips A.J."/>
            <person name="van Rooyen D."/>
            <person name="Rzeszutek E."/>
            <person name="Saraiva M."/>
            <person name="Secombes C.J."/>
            <person name="Seidl M.F."/>
            <person name="Snel B."/>
            <person name="Stassen J.H."/>
            <person name="Sykes S."/>
            <person name="Tripathy S."/>
            <person name="van den Berg H."/>
            <person name="Vega-Arreguin J.C."/>
            <person name="Wawra S."/>
            <person name="Young S.K."/>
            <person name="Zeng Q."/>
            <person name="Dieguez-Uribeondo J."/>
            <person name="Russ C."/>
            <person name="Tyler B.M."/>
            <person name="van West P."/>
        </authorList>
    </citation>
    <scope>NUCLEOTIDE SEQUENCE [LARGE SCALE GENOMIC DNA]</scope>
    <source>
        <strain evidence="3 4">CBS 223.65</strain>
    </source>
</reference>
<dbReference type="KEGG" id="spar:SPRG_21643"/>
<dbReference type="Pfam" id="PF07714">
    <property type="entry name" value="PK_Tyr_Ser-Thr"/>
    <property type="match status" value="1"/>
</dbReference>
<accession>A0A067BJX4</accession>
<dbReference type="PANTHER" id="PTHR35899:SF1">
    <property type="entry name" value="PEPTIDASE C1A PAPAIN C-TERMINAL DOMAIN-CONTAINING PROTEIN"/>
    <property type="match status" value="1"/>
</dbReference>
<dbReference type="PANTHER" id="PTHR35899">
    <property type="entry name" value="PAPAIN FAMILY CYSTEINE PROTEASE DOMAIN CONTAINING PROTEIN"/>
    <property type="match status" value="1"/>
</dbReference>
<keyword evidence="1" id="KW-0472">Membrane</keyword>
<organism evidence="3 4">
    <name type="scientific">Saprolegnia parasitica (strain CBS 223.65)</name>
    <dbReference type="NCBI Taxonomy" id="695850"/>
    <lineage>
        <taxon>Eukaryota</taxon>
        <taxon>Sar</taxon>
        <taxon>Stramenopiles</taxon>
        <taxon>Oomycota</taxon>
        <taxon>Saprolegniomycetes</taxon>
        <taxon>Saprolegniales</taxon>
        <taxon>Saprolegniaceae</taxon>
        <taxon>Saprolegnia</taxon>
    </lineage>
</organism>
<dbReference type="Gene3D" id="3.80.10.10">
    <property type="entry name" value="Ribonuclease Inhibitor"/>
    <property type="match status" value="1"/>
</dbReference>
<keyword evidence="1" id="KW-1133">Transmembrane helix</keyword>
<feature type="non-terminal residue" evidence="3">
    <location>
        <position position="1"/>
    </location>
</feature>
<feature type="transmembrane region" description="Helical" evidence="1">
    <location>
        <begin position="165"/>
        <end position="186"/>
    </location>
</feature>
<protein>
    <submittedName>
        <fullName evidence="3">TKL protein kinase</fullName>
    </submittedName>
</protein>
<feature type="domain" description="Protein kinase" evidence="2">
    <location>
        <begin position="244"/>
        <end position="536"/>
    </location>
</feature>
<dbReference type="GO" id="GO:0005524">
    <property type="term" value="F:ATP binding"/>
    <property type="evidence" value="ECO:0007669"/>
    <property type="project" value="InterPro"/>
</dbReference>
<feature type="transmembrane region" description="Helical" evidence="1">
    <location>
        <begin position="286"/>
        <end position="307"/>
    </location>
</feature>
<keyword evidence="3" id="KW-0808">Transferase</keyword>
<dbReference type="Proteomes" id="UP000030745">
    <property type="component" value="Unassembled WGS sequence"/>
</dbReference>
<dbReference type="InterPro" id="IPR008271">
    <property type="entry name" value="Ser/Thr_kinase_AS"/>
</dbReference>
<evidence type="ECO:0000259" key="2">
    <source>
        <dbReference type="PROSITE" id="PS50011"/>
    </source>
</evidence>
<name>A0A067BJX4_SAPPC</name>
<dbReference type="SUPFAM" id="SSF56112">
    <property type="entry name" value="Protein kinase-like (PK-like)"/>
    <property type="match status" value="1"/>
</dbReference>
<dbReference type="InterPro" id="IPR001245">
    <property type="entry name" value="Ser-Thr/Tyr_kinase_cat_dom"/>
</dbReference>
<evidence type="ECO:0000313" key="3">
    <source>
        <dbReference type="EMBL" id="KDO18739.1"/>
    </source>
</evidence>
<evidence type="ECO:0000256" key="1">
    <source>
        <dbReference type="SAM" id="Phobius"/>
    </source>
</evidence>
<dbReference type="SUPFAM" id="SSF54001">
    <property type="entry name" value="Cysteine proteinases"/>
    <property type="match status" value="1"/>
</dbReference>
<dbReference type="PROSITE" id="PS00639">
    <property type="entry name" value="THIOL_PROTEASE_HIS"/>
    <property type="match status" value="1"/>
</dbReference>
<keyword evidence="4" id="KW-1185">Reference proteome</keyword>
<sequence length="799" mass="87547">HLSRNPLTAVPEGLPSALDALYLDGCLITSLEQLPPRIGSLHLESNRLSALSSVDFDVENLYFGELPAASTVWNDIPGNPIDTIYNVTFSARLRLFDCPHCAITTFVVNEAAYAALQAATLSFKSVTFNATACNTVLGRPAVLDTWSICVLPAPDATTDGPSTAVLVQIVAGCLVLVMAAILLFVWRRRRQHRHSSTVVFEVYDDGDVTPVTSMYEPRETLDSCSLIIPELDTIKHLRLEASDILLVAPMSQGSYGEVWLAQYKQETIAIKKPMPSFLSATNMRRMIGEILLLSRLASPYVVTLLGACWNRPMDLMMAMEHMDGGNLQGHLARHSQISLPWSFKLQSLVQIAEALAYLHAIPVVHRDLKCKNVLLDEKKGTKLGGFSISRETSATMTLGAGGHRWMAPEVLHAADYSTAVDIFSFGMVLTECDSHRAPYDREMDPDTGKLLAEVAIARRVALGFSTELATITHYLPCIGNRTSDPRCDVRSNECVLCPPGYPTSCCLTIQGKSDTNMDGEFTSHYGMEAEGGHAMLLVGYNDEYTTKDGYTGGYILKNSWWDGVARPLGPPSAHGSHSIRYFMQEISEFEERFNCPNSANPANWYQCQGRVGVIHADAGVIRAPINASLVAYDECLSDDTRRDAASSFSPLRLSCTNDAFCKANATYFVRNSTAVGDGFQTFCFFEYLGDSNSSDVCLPAMLPTDIAHAFAPVEAEAYANNPDVCGFYFYPYAKQRAGAALGWEVSADDLDVTWAPQSYAANAHKFPTLDYTLVRQSTKVQKAAPVLGPIPVYVARDEL</sequence>
<dbReference type="Gene3D" id="1.10.510.10">
    <property type="entry name" value="Transferase(Phosphotransferase) domain 1"/>
    <property type="match status" value="1"/>
</dbReference>
<dbReference type="InterPro" id="IPR000719">
    <property type="entry name" value="Prot_kinase_dom"/>
</dbReference>
<dbReference type="EMBL" id="KK583400">
    <property type="protein sequence ID" value="KDO18739.1"/>
    <property type="molecule type" value="Genomic_DNA"/>
</dbReference>
<keyword evidence="3" id="KW-0418">Kinase</keyword>
<dbReference type="InterPro" id="IPR032675">
    <property type="entry name" value="LRR_dom_sf"/>
</dbReference>
<evidence type="ECO:0000313" key="4">
    <source>
        <dbReference type="Proteomes" id="UP000030745"/>
    </source>
</evidence>
<dbReference type="RefSeq" id="XP_012210565.1">
    <property type="nucleotide sequence ID" value="XM_012355175.1"/>
</dbReference>
<dbReference type="InterPro" id="IPR038765">
    <property type="entry name" value="Papain-like_cys_pep_sf"/>
</dbReference>